<dbReference type="SUPFAM" id="SSF46785">
    <property type="entry name" value="Winged helix' DNA-binding domain"/>
    <property type="match status" value="1"/>
</dbReference>
<dbReference type="GO" id="GO:0003677">
    <property type="term" value="F:DNA binding"/>
    <property type="evidence" value="ECO:0007669"/>
    <property type="project" value="UniProtKB-KW"/>
</dbReference>
<feature type="domain" description="HTH iclR-type" evidence="4">
    <location>
        <begin position="1"/>
        <end position="63"/>
    </location>
</feature>
<accession>A0A1P8JW68</accession>
<dbReference type="InterPro" id="IPR014757">
    <property type="entry name" value="Tscrpt_reg_IclR_C"/>
</dbReference>
<organism evidence="6 7">
    <name type="scientific">Rhodoferax koreensis</name>
    <dbReference type="NCBI Taxonomy" id="1842727"/>
    <lineage>
        <taxon>Bacteria</taxon>
        <taxon>Pseudomonadati</taxon>
        <taxon>Pseudomonadota</taxon>
        <taxon>Betaproteobacteria</taxon>
        <taxon>Burkholderiales</taxon>
        <taxon>Comamonadaceae</taxon>
        <taxon>Rhodoferax</taxon>
    </lineage>
</organism>
<dbReference type="InterPro" id="IPR036388">
    <property type="entry name" value="WH-like_DNA-bd_sf"/>
</dbReference>
<dbReference type="Gene3D" id="3.30.450.40">
    <property type="match status" value="1"/>
</dbReference>
<dbReference type="PANTHER" id="PTHR30136:SF35">
    <property type="entry name" value="HTH-TYPE TRANSCRIPTIONAL REGULATOR RV1719"/>
    <property type="match status" value="1"/>
</dbReference>
<dbReference type="Gene3D" id="1.10.10.10">
    <property type="entry name" value="Winged helix-like DNA-binding domain superfamily/Winged helix DNA-binding domain"/>
    <property type="match status" value="1"/>
</dbReference>
<dbReference type="STRING" id="1842727.RD110_13110"/>
<proteinExistence type="predicted"/>
<dbReference type="InterPro" id="IPR005471">
    <property type="entry name" value="Tscrpt_reg_IclR_N"/>
</dbReference>
<evidence type="ECO:0000313" key="7">
    <source>
        <dbReference type="Proteomes" id="UP000186609"/>
    </source>
</evidence>
<dbReference type="InterPro" id="IPR029016">
    <property type="entry name" value="GAF-like_dom_sf"/>
</dbReference>
<evidence type="ECO:0000256" key="2">
    <source>
        <dbReference type="ARBA" id="ARBA00023125"/>
    </source>
</evidence>
<name>A0A1P8JW68_9BURK</name>
<evidence type="ECO:0000256" key="3">
    <source>
        <dbReference type="ARBA" id="ARBA00023163"/>
    </source>
</evidence>
<dbReference type="EMBL" id="CP019236">
    <property type="protein sequence ID" value="APW38016.1"/>
    <property type="molecule type" value="Genomic_DNA"/>
</dbReference>
<protein>
    <submittedName>
        <fullName evidence="6">IclR family transcriptional regulator</fullName>
    </submittedName>
</protein>
<keyword evidence="1" id="KW-0805">Transcription regulation</keyword>
<dbReference type="GO" id="GO:0003700">
    <property type="term" value="F:DNA-binding transcription factor activity"/>
    <property type="evidence" value="ECO:0007669"/>
    <property type="project" value="TreeGrafter"/>
</dbReference>
<dbReference type="Pfam" id="PF01614">
    <property type="entry name" value="IclR_C"/>
    <property type="match status" value="1"/>
</dbReference>
<sequence length="264" mass="28073">MSTLERSFGLLEYLAQRPEGANLAAVAKDLALPLSATHRLLTELTRCGYVRQQRDHGLYALTTKMAALGLSFLSKSGIVDIAQPLIDRVADVAGELARLALVDGDRLTFVAKAQGARFGLRYDPDTGIDVCLSCSAAGHGWLMTLSDEEAIAIVSRQGFGDPKDFGPNAPTTIKALTRILQADRKRGFSMISDMYAPGMASMGAPVQLPGEPAIGVLTLAGPMLRMTEERMLALGPELVATAKELATASTASPMFSRHALRTAA</sequence>
<dbReference type="OrthoDB" id="9807558at2"/>
<dbReference type="InterPro" id="IPR050707">
    <property type="entry name" value="HTH_MetabolicPath_Reg"/>
</dbReference>
<dbReference type="SUPFAM" id="SSF55781">
    <property type="entry name" value="GAF domain-like"/>
    <property type="match status" value="1"/>
</dbReference>
<dbReference type="SMART" id="SM00346">
    <property type="entry name" value="HTH_ICLR"/>
    <property type="match status" value="1"/>
</dbReference>
<dbReference type="PROSITE" id="PS51078">
    <property type="entry name" value="ICLR_ED"/>
    <property type="match status" value="1"/>
</dbReference>
<evidence type="ECO:0000313" key="6">
    <source>
        <dbReference type="EMBL" id="APW38016.1"/>
    </source>
</evidence>
<dbReference type="PROSITE" id="PS51077">
    <property type="entry name" value="HTH_ICLR"/>
    <property type="match status" value="1"/>
</dbReference>
<dbReference type="RefSeq" id="WP_076199895.1">
    <property type="nucleotide sequence ID" value="NZ_CP019236.1"/>
</dbReference>
<evidence type="ECO:0000256" key="1">
    <source>
        <dbReference type="ARBA" id="ARBA00023015"/>
    </source>
</evidence>
<dbReference type="Pfam" id="PF09339">
    <property type="entry name" value="HTH_IclR"/>
    <property type="match status" value="1"/>
</dbReference>
<evidence type="ECO:0000259" key="4">
    <source>
        <dbReference type="PROSITE" id="PS51077"/>
    </source>
</evidence>
<dbReference type="PANTHER" id="PTHR30136">
    <property type="entry name" value="HELIX-TURN-HELIX TRANSCRIPTIONAL REGULATOR, ICLR FAMILY"/>
    <property type="match status" value="1"/>
</dbReference>
<feature type="domain" description="IclR-ED" evidence="5">
    <location>
        <begin position="64"/>
        <end position="251"/>
    </location>
</feature>
<evidence type="ECO:0000259" key="5">
    <source>
        <dbReference type="PROSITE" id="PS51078"/>
    </source>
</evidence>
<dbReference type="InterPro" id="IPR036390">
    <property type="entry name" value="WH_DNA-bd_sf"/>
</dbReference>
<dbReference type="AlphaFoldDB" id="A0A1P8JW68"/>
<reference evidence="6 7" key="1">
    <citation type="submission" date="2017-01" db="EMBL/GenBank/DDBJ databases">
        <authorList>
            <person name="Mah S.A."/>
            <person name="Swanson W.J."/>
            <person name="Moy G.W."/>
            <person name="Vacquier V.D."/>
        </authorList>
    </citation>
    <scope>NUCLEOTIDE SEQUENCE [LARGE SCALE GENOMIC DNA]</scope>
    <source>
        <strain evidence="6 7">DCY110</strain>
    </source>
</reference>
<keyword evidence="2" id="KW-0238">DNA-binding</keyword>
<dbReference type="KEGG" id="rhy:RD110_13110"/>
<dbReference type="Proteomes" id="UP000186609">
    <property type="component" value="Chromosome"/>
</dbReference>
<dbReference type="GO" id="GO:0045892">
    <property type="term" value="P:negative regulation of DNA-templated transcription"/>
    <property type="evidence" value="ECO:0007669"/>
    <property type="project" value="TreeGrafter"/>
</dbReference>
<keyword evidence="3" id="KW-0804">Transcription</keyword>
<keyword evidence="7" id="KW-1185">Reference proteome</keyword>
<gene>
    <name evidence="6" type="ORF">RD110_13110</name>
</gene>